<feature type="non-terminal residue" evidence="1">
    <location>
        <position position="1"/>
    </location>
</feature>
<proteinExistence type="predicted"/>
<organism evidence="1 2">
    <name type="scientific">Staurois parvus</name>
    <dbReference type="NCBI Taxonomy" id="386267"/>
    <lineage>
        <taxon>Eukaryota</taxon>
        <taxon>Metazoa</taxon>
        <taxon>Chordata</taxon>
        <taxon>Craniata</taxon>
        <taxon>Vertebrata</taxon>
        <taxon>Euteleostomi</taxon>
        <taxon>Amphibia</taxon>
        <taxon>Batrachia</taxon>
        <taxon>Anura</taxon>
        <taxon>Neobatrachia</taxon>
        <taxon>Ranoidea</taxon>
        <taxon>Ranidae</taxon>
        <taxon>Staurois</taxon>
    </lineage>
</organism>
<name>A0ABN9AWN6_9NEOB</name>
<keyword evidence="2" id="KW-1185">Reference proteome</keyword>
<accession>A0ABN9AWN6</accession>
<sequence length="63" mass="7138">PFTKLCTWHNAVRQVAVVPSCFHFVIIPLTVGRGIFSSKEISQMDLLHRWQPITVQCLNSLSS</sequence>
<evidence type="ECO:0000313" key="1">
    <source>
        <dbReference type="EMBL" id="CAI9540467.1"/>
    </source>
</evidence>
<protein>
    <submittedName>
        <fullName evidence="1">Uncharacterized protein</fullName>
    </submittedName>
</protein>
<evidence type="ECO:0000313" key="2">
    <source>
        <dbReference type="Proteomes" id="UP001162483"/>
    </source>
</evidence>
<gene>
    <name evidence="1" type="ORF">SPARVUS_LOCUS1752201</name>
</gene>
<dbReference type="EMBL" id="CATNWA010001516">
    <property type="protein sequence ID" value="CAI9540467.1"/>
    <property type="molecule type" value="Genomic_DNA"/>
</dbReference>
<comment type="caution">
    <text evidence="1">The sequence shown here is derived from an EMBL/GenBank/DDBJ whole genome shotgun (WGS) entry which is preliminary data.</text>
</comment>
<dbReference type="Proteomes" id="UP001162483">
    <property type="component" value="Unassembled WGS sequence"/>
</dbReference>
<reference evidence="1" key="1">
    <citation type="submission" date="2023-05" db="EMBL/GenBank/DDBJ databases">
        <authorList>
            <person name="Stuckert A."/>
        </authorList>
    </citation>
    <scope>NUCLEOTIDE SEQUENCE</scope>
</reference>